<evidence type="ECO:0000313" key="1">
    <source>
        <dbReference type="EMBL" id="MDT3402004.1"/>
    </source>
</evidence>
<dbReference type="EMBL" id="JAVLVU010000001">
    <property type="protein sequence ID" value="MDT3402004.1"/>
    <property type="molecule type" value="Genomic_DNA"/>
</dbReference>
<keyword evidence="2" id="KW-1185">Reference proteome</keyword>
<organism evidence="1 2">
    <name type="scientific">Mucilaginibacter terrae</name>
    <dbReference type="NCBI Taxonomy" id="1955052"/>
    <lineage>
        <taxon>Bacteria</taxon>
        <taxon>Pseudomonadati</taxon>
        <taxon>Bacteroidota</taxon>
        <taxon>Sphingobacteriia</taxon>
        <taxon>Sphingobacteriales</taxon>
        <taxon>Sphingobacteriaceae</taxon>
        <taxon>Mucilaginibacter</taxon>
    </lineage>
</organism>
<name>A0ABU3GQE1_9SPHI</name>
<protein>
    <submittedName>
        <fullName evidence="1">Uncharacterized protein</fullName>
    </submittedName>
</protein>
<sequence>MNKPVQTKLLNYSMQTDVYTRVILGDLNSKSQLTSAMFSSIIP</sequence>
<accession>A0ABU3GQE1</accession>
<gene>
    <name evidence="1" type="ORF">QE417_001076</name>
</gene>
<evidence type="ECO:0000313" key="2">
    <source>
        <dbReference type="Proteomes" id="UP001258315"/>
    </source>
</evidence>
<dbReference type="Proteomes" id="UP001258315">
    <property type="component" value="Unassembled WGS sequence"/>
</dbReference>
<proteinExistence type="predicted"/>
<reference evidence="2" key="1">
    <citation type="submission" date="2023-07" db="EMBL/GenBank/DDBJ databases">
        <title>Functional and genomic diversity of the sorghum phyllosphere microbiome.</title>
        <authorList>
            <person name="Shade A."/>
        </authorList>
    </citation>
    <scope>NUCLEOTIDE SEQUENCE [LARGE SCALE GENOMIC DNA]</scope>
    <source>
        <strain evidence="2">SORGH_AS_0422</strain>
    </source>
</reference>
<comment type="caution">
    <text evidence="1">The sequence shown here is derived from an EMBL/GenBank/DDBJ whole genome shotgun (WGS) entry which is preliminary data.</text>
</comment>